<comment type="caution">
    <text evidence="3">The sequence shown here is derived from an EMBL/GenBank/DDBJ whole genome shotgun (WGS) entry which is preliminary data.</text>
</comment>
<feature type="transmembrane region" description="Helical" evidence="2">
    <location>
        <begin position="6"/>
        <end position="32"/>
    </location>
</feature>
<keyword evidence="2" id="KW-0472">Membrane</keyword>
<proteinExistence type="predicted"/>
<evidence type="ECO:0000313" key="4">
    <source>
        <dbReference type="Proteomes" id="UP001438112"/>
    </source>
</evidence>
<accession>A0ABP9ZGM4</accession>
<name>A0ABP9ZGM4_9LACO</name>
<gene>
    <name evidence="3" type="ORF">AP20H10_03110</name>
</gene>
<dbReference type="Proteomes" id="UP001438112">
    <property type="component" value="Unassembled WGS sequence"/>
</dbReference>
<keyword evidence="4" id="KW-1185">Reference proteome</keyword>
<evidence type="ECO:0000256" key="1">
    <source>
        <dbReference type="SAM" id="Coils"/>
    </source>
</evidence>
<keyword evidence="2" id="KW-1133">Transmembrane helix</keyword>
<feature type="coiled-coil region" evidence="1">
    <location>
        <begin position="42"/>
        <end position="69"/>
    </location>
</feature>
<protein>
    <submittedName>
        <fullName evidence="3">Uncharacterized protein</fullName>
    </submittedName>
</protein>
<keyword evidence="2" id="KW-0812">Transmembrane</keyword>
<evidence type="ECO:0000256" key="2">
    <source>
        <dbReference type="SAM" id="Phobius"/>
    </source>
</evidence>
<reference evidence="3 4" key="1">
    <citation type="submission" date="2024-03" db="EMBL/GenBank/DDBJ databases">
        <title>Inconsistent identification of Apilactobacillus kunkeei-related strains obtained by well-developed overall genome related indices.</title>
        <authorList>
            <person name="Maeno S."/>
            <person name="Endo A."/>
        </authorList>
    </citation>
    <scope>NUCLEOTIDE SEQUENCE [LARGE SCALE GENOMIC DNA]</scope>
    <source>
        <strain evidence="3 4">20H-10</strain>
    </source>
</reference>
<organism evidence="3 4">
    <name type="scientific">Apilactobacillus apinorum</name>
    <dbReference type="NCBI Taxonomy" id="1218495"/>
    <lineage>
        <taxon>Bacteria</taxon>
        <taxon>Bacillati</taxon>
        <taxon>Bacillota</taxon>
        <taxon>Bacilli</taxon>
        <taxon>Lactobacillales</taxon>
        <taxon>Lactobacillaceae</taxon>
        <taxon>Apilactobacillus</taxon>
    </lineage>
</organism>
<dbReference type="EMBL" id="BAABVV010000024">
    <property type="protein sequence ID" value="GAA6113948.1"/>
    <property type="molecule type" value="Genomic_DNA"/>
</dbReference>
<sequence length="241" mass="28638">MIKDVIIINLIDFVKNFLPSIVVAIISGWFNFRNNKNTQEFKKEINESNKILTKEINESNEKLKEKLLKDRIQADVTALSRIKWIEEVRKISADYISALNEYYFHHNDPYKKENFMELSYRMKLYFPINFSDNMSNLKEEDKENILGLVKEVIEEAEEFLKEDVNNYSTIYDSDGVKKFIKNRHSNIGKSPFINRMFDDNFKIMMAYGTPQKEKENEIIDTTIEVISTYLKVEWDRAKNNK</sequence>
<evidence type="ECO:0000313" key="3">
    <source>
        <dbReference type="EMBL" id="GAA6113948.1"/>
    </source>
</evidence>
<keyword evidence="1" id="KW-0175">Coiled coil</keyword>